<feature type="domain" description="Cytochrome c" evidence="6">
    <location>
        <begin position="29"/>
        <end position="117"/>
    </location>
</feature>
<name>A0A7C9RDJ2_9BRAD</name>
<dbReference type="AlphaFoldDB" id="A0A7C9RDJ2"/>
<dbReference type="GO" id="GO:0020037">
    <property type="term" value="F:heme binding"/>
    <property type="evidence" value="ECO:0007669"/>
    <property type="project" value="InterPro"/>
</dbReference>
<dbReference type="Gene3D" id="1.10.760.10">
    <property type="entry name" value="Cytochrome c-like domain"/>
    <property type="match status" value="1"/>
</dbReference>
<keyword evidence="1 4" id="KW-0349">Heme</keyword>
<feature type="signal peptide" evidence="5">
    <location>
        <begin position="1"/>
        <end position="23"/>
    </location>
</feature>
<dbReference type="GO" id="GO:0046872">
    <property type="term" value="F:metal ion binding"/>
    <property type="evidence" value="ECO:0007669"/>
    <property type="project" value="UniProtKB-KW"/>
</dbReference>
<sequence length="120" mass="12920">MALRGFALVGLALFASLVSPTQAQELSSDQVAAGRKFAQMVCGACHVVTSRPDESPLLRPPAPSFAVLAQRPSLTEKSLRELLSSNHRNLGPAEAMPNPRLVDYQIDELVAYFMALKAAK</sequence>
<evidence type="ECO:0000256" key="3">
    <source>
        <dbReference type="ARBA" id="ARBA00023004"/>
    </source>
</evidence>
<keyword evidence="5" id="KW-0732">Signal</keyword>
<keyword evidence="8" id="KW-1185">Reference proteome</keyword>
<organism evidence="7 8">
    <name type="scientific">Candidatus Afipia apatlaquensis</name>
    <dbReference type="NCBI Taxonomy" id="2712852"/>
    <lineage>
        <taxon>Bacteria</taxon>
        <taxon>Pseudomonadati</taxon>
        <taxon>Pseudomonadota</taxon>
        <taxon>Alphaproteobacteria</taxon>
        <taxon>Hyphomicrobiales</taxon>
        <taxon>Nitrobacteraceae</taxon>
        <taxon>Afipia</taxon>
    </lineage>
</organism>
<reference evidence="7" key="1">
    <citation type="submission" date="2020-02" db="EMBL/GenBank/DDBJ databases">
        <title>Draft genome sequence of Candidatus Afipia apatlaquensis IBT-C3, a potential strain for decolorization of textile dyes.</title>
        <authorList>
            <person name="Sanchez-Reyes A."/>
            <person name="Breton-Deval L."/>
            <person name="Mangelson H."/>
            <person name="Sanchez-Flores A."/>
        </authorList>
    </citation>
    <scope>NUCLEOTIDE SEQUENCE [LARGE SCALE GENOMIC DNA]</scope>
    <source>
        <strain evidence="7">IBT-C3</strain>
    </source>
</reference>
<dbReference type="InterPro" id="IPR009056">
    <property type="entry name" value="Cyt_c-like_dom"/>
</dbReference>
<keyword evidence="2 4" id="KW-0479">Metal-binding</keyword>
<dbReference type="InterPro" id="IPR036909">
    <property type="entry name" value="Cyt_c-like_dom_sf"/>
</dbReference>
<protein>
    <submittedName>
        <fullName evidence="7">Cytochrome c</fullName>
    </submittedName>
</protein>
<evidence type="ECO:0000256" key="4">
    <source>
        <dbReference type="PROSITE-ProRule" id="PRU00433"/>
    </source>
</evidence>
<dbReference type="EMBL" id="JAAMRR010000226">
    <property type="protein sequence ID" value="NGX94497.1"/>
    <property type="molecule type" value="Genomic_DNA"/>
</dbReference>
<proteinExistence type="predicted"/>
<keyword evidence="3 4" id="KW-0408">Iron</keyword>
<evidence type="ECO:0000256" key="1">
    <source>
        <dbReference type="ARBA" id="ARBA00022617"/>
    </source>
</evidence>
<dbReference type="PROSITE" id="PS51007">
    <property type="entry name" value="CYTC"/>
    <property type="match status" value="1"/>
</dbReference>
<dbReference type="Proteomes" id="UP000480266">
    <property type="component" value="Unassembled WGS sequence"/>
</dbReference>
<evidence type="ECO:0000313" key="8">
    <source>
        <dbReference type="Proteomes" id="UP000480266"/>
    </source>
</evidence>
<evidence type="ECO:0000256" key="5">
    <source>
        <dbReference type="SAM" id="SignalP"/>
    </source>
</evidence>
<gene>
    <name evidence="7" type="ORF">G4V63_04460</name>
</gene>
<evidence type="ECO:0000259" key="6">
    <source>
        <dbReference type="PROSITE" id="PS51007"/>
    </source>
</evidence>
<evidence type="ECO:0000256" key="2">
    <source>
        <dbReference type="ARBA" id="ARBA00022723"/>
    </source>
</evidence>
<feature type="chain" id="PRO_5028867243" evidence="5">
    <location>
        <begin position="24"/>
        <end position="120"/>
    </location>
</feature>
<dbReference type="GO" id="GO:0009055">
    <property type="term" value="F:electron transfer activity"/>
    <property type="evidence" value="ECO:0007669"/>
    <property type="project" value="InterPro"/>
</dbReference>
<comment type="caution">
    <text evidence="7">The sequence shown here is derived from an EMBL/GenBank/DDBJ whole genome shotgun (WGS) entry which is preliminary data.</text>
</comment>
<dbReference type="Pfam" id="PF00034">
    <property type="entry name" value="Cytochrom_C"/>
    <property type="match status" value="1"/>
</dbReference>
<accession>A0A7C9RDJ2</accession>
<dbReference type="SUPFAM" id="SSF46626">
    <property type="entry name" value="Cytochrome c"/>
    <property type="match status" value="1"/>
</dbReference>
<evidence type="ECO:0000313" key="7">
    <source>
        <dbReference type="EMBL" id="NGX94497.1"/>
    </source>
</evidence>